<dbReference type="InterPro" id="IPR000086">
    <property type="entry name" value="NUDIX_hydrolase_dom"/>
</dbReference>
<dbReference type="PANTHER" id="PTHR11839:SF18">
    <property type="entry name" value="NUDIX HYDROLASE DOMAIN-CONTAINING PROTEIN"/>
    <property type="match status" value="1"/>
</dbReference>
<dbReference type="AlphaFoldDB" id="A0A3B0XCC0"/>
<comment type="cofactor">
    <cofactor evidence="1">
        <name>Mg(2+)</name>
        <dbReference type="ChEBI" id="CHEBI:18420"/>
    </cofactor>
</comment>
<evidence type="ECO:0000259" key="4">
    <source>
        <dbReference type="PROSITE" id="PS51462"/>
    </source>
</evidence>
<evidence type="ECO:0000313" key="5">
    <source>
        <dbReference type="EMBL" id="VAW61072.1"/>
    </source>
</evidence>
<dbReference type="CDD" id="cd24161">
    <property type="entry name" value="NUDIX_ADPRase_Ndx2"/>
    <property type="match status" value="1"/>
</dbReference>
<name>A0A3B0XCC0_9ZZZZ</name>
<protein>
    <submittedName>
        <fullName evidence="5">ADP-ribose pyrophosphatase</fullName>
        <ecNumber evidence="5">3.6.1.13</ecNumber>
    </submittedName>
</protein>
<evidence type="ECO:0000256" key="3">
    <source>
        <dbReference type="SAM" id="MobiDB-lite"/>
    </source>
</evidence>
<feature type="compositionally biased region" description="Basic and acidic residues" evidence="3">
    <location>
        <begin position="1"/>
        <end position="11"/>
    </location>
</feature>
<dbReference type="InterPro" id="IPR020084">
    <property type="entry name" value="NUDIX_hydrolase_CS"/>
</dbReference>
<dbReference type="GO" id="GO:0047631">
    <property type="term" value="F:ADP-ribose diphosphatase activity"/>
    <property type="evidence" value="ECO:0007669"/>
    <property type="project" value="UniProtKB-EC"/>
</dbReference>
<keyword evidence="2 5" id="KW-0378">Hydrolase</keyword>
<organism evidence="5">
    <name type="scientific">hydrothermal vent metagenome</name>
    <dbReference type="NCBI Taxonomy" id="652676"/>
    <lineage>
        <taxon>unclassified sequences</taxon>
        <taxon>metagenomes</taxon>
        <taxon>ecological metagenomes</taxon>
    </lineage>
</organism>
<accession>A0A3B0XCC0</accession>
<dbReference type="PROSITE" id="PS00893">
    <property type="entry name" value="NUDIX_BOX"/>
    <property type="match status" value="1"/>
</dbReference>
<evidence type="ECO:0000256" key="1">
    <source>
        <dbReference type="ARBA" id="ARBA00001946"/>
    </source>
</evidence>
<gene>
    <name evidence="5" type="ORF">MNBD_GAMMA10-1674</name>
</gene>
<dbReference type="Gene3D" id="3.90.79.10">
    <property type="entry name" value="Nucleoside Triphosphate Pyrophosphohydrolase"/>
    <property type="match status" value="1"/>
</dbReference>
<dbReference type="SUPFAM" id="SSF55811">
    <property type="entry name" value="Nudix"/>
    <property type="match status" value="1"/>
</dbReference>
<evidence type="ECO:0000256" key="2">
    <source>
        <dbReference type="ARBA" id="ARBA00022801"/>
    </source>
</evidence>
<feature type="compositionally biased region" description="Basic residues" evidence="3">
    <location>
        <begin position="18"/>
        <end position="29"/>
    </location>
</feature>
<dbReference type="PROSITE" id="PS51462">
    <property type="entry name" value="NUDIX"/>
    <property type="match status" value="1"/>
</dbReference>
<sequence>MSERGEDKNKSGDVPPRKTPRKTTHKKPCKNPWTTLNTQSVYENAWIEVEHHQVLTPGGSEGIYGKVRFKNRAVGIIPVDKAGNTWLVGQFRYTLDEWCWEIPMGGAPHSESCLDCARRELEEETGLIGGKIIELLRLHPSNSITDEQGFVYLATELHPGVQRLDDTEQGMQIKKIPLNEAVKMAQEGEITDAMSVAGLFFLAMNPQLI</sequence>
<reference evidence="5" key="1">
    <citation type="submission" date="2018-06" db="EMBL/GenBank/DDBJ databases">
        <authorList>
            <person name="Zhirakovskaya E."/>
        </authorList>
    </citation>
    <scope>NUCLEOTIDE SEQUENCE</scope>
</reference>
<dbReference type="EC" id="3.6.1.13" evidence="5"/>
<dbReference type="GO" id="GO:0006753">
    <property type="term" value="P:nucleoside phosphate metabolic process"/>
    <property type="evidence" value="ECO:0007669"/>
    <property type="project" value="TreeGrafter"/>
</dbReference>
<feature type="domain" description="Nudix hydrolase" evidence="4">
    <location>
        <begin position="69"/>
        <end position="198"/>
    </location>
</feature>
<proteinExistence type="predicted"/>
<dbReference type="PANTHER" id="PTHR11839">
    <property type="entry name" value="UDP/ADP-SUGAR PYROPHOSPHATASE"/>
    <property type="match status" value="1"/>
</dbReference>
<dbReference type="InterPro" id="IPR015797">
    <property type="entry name" value="NUDIX_hydrolase-like_dom_sf"/>
</dbReference>
<feature type="region of interest" description="Disordered" evidence="3">
    <location>
        <begin position="1"/>
        <end position="32"/>
    </location>
</feature>
<dbReference type="GO" id="GO:0019693">
    <property type="term" value="P:ribose phosphate metabolic process"/>
    <property type="evidence" value="ECO:0007669"/>
    <property type="project" value="TreeGrafter"/>
</dbReference>
<dbReference type="EMBL" id="UOFJ01000022">
    <property type="protein sequence ID" value="VAW61072.1"/>
    <property type="molecule type" value="Genomic_DNA"/>
</dbReference>
<dbReference type="Pfam" id="PF00293">
    <property type="entry name" value="NUDIX"/>
    <property type="match status" value="1"/>
</dbReference>
<dbReference type="GO" id="GO:0005829">
    <property type="term" value="C:cytosol"/>
    <property type="evidence" value="ECO:0007669"/>
    <property type="project" value="TreeGrafter"/>
</dbReference>